<dbReference type="EMBL" id="UZAM01008413">
    <property type="protein sequence ID" value="VDP04845.1"/>
    <property type="molecule type" value="Genomic_DNA"/>
</dbReference>
<organism evidence="6">
    <name type="scientific">Soboliphyme baturini</name>
    <dbReference type="NCBI Taxonomy" id="241478"/>
    <lineage>
        <taxon>Eukaryota</taxon>
        <taxon>Metazoa</taxon>
        <taxon>Ecdysozoa</taxon>
        <taxon>Nematoda</taxon>
        <taxon>Enoplea</taxon>
        <taxon>Dorylaimia</taxon>
        <taxon>Dioctophymatida</taxon>
        <taxon>Dioctophymatoidea</taxon>
        <taxon>Soboliphymatidae</taxon>
        <taxon>Soboliphyme</taxon>
    </lineage>
</organism>
<dbReference type="GO" id="GO:0004105">
    <property type="term" value="F:choline-phosphate cytidylyltransferase activity"/>
    <property type="evidence" value="ECO:0007669"/>
    <property type="project" value="UniProtKB-EC"/>
</dbReference>
<evidence type="ECO:0000313" key="6">
    <source>
        <dbReference type="WBParaSite" id="SBAD_0000477401-mRNA-1"/>
    </source>
</evidence>
<name>A0A183ILT5_9BILA</name>
<keyword evidence="5" id="KW-1185">Reference proteome</keyword>
<dbReference type="UniPathway" id="UPA00753">
    <property type="reaction ID" value="UER00739"/>
</dbReference>
<gene>
    <name evidence="4" type="ORF">SBAD_LOCUS4581</name>
</gene>
<dbReference type="PANTHER" id="PTHR10739:SF13">
    <property type="entry name" value="CHOLINE-PHOSPHATE CYTIDYLYLTRANSFERASE"/>
    <property type="match status" value="1"/>
</dbReference>
<dbReference type="Proteomes" id="UP000270296">
    <property type="component" value="Unassembled WGS sequence"/>
</dbReference>
<dbReference type="Pfam" id="PF01467">
    <property type="entry name" value="CTP_transf_like"/>
    <property type="match status" value="1"/>
</dbReference>
<dbReference type="AlphaFoldDB" id="A0A183ILT5"/>
<dbReference type="GO" id="GO:0031210">
    <property type="term" value="F:phosphatidylcholine binding"/>
    <property type="evidence" value="ECO:0007669"/>
    <property type="project" value="TreeGrafter"/>
</dbReference>
<evidence type="ECO:0000256" key="2">
    <source>
        <dbReference type="ARBA" id="ARBA00026101"/>
    </source>
</evidence>
<dbReference type="InterPro" id="IPR014729">
    <property type="entry name" value="Rossmann-like_a/b/a_fold"/>
</dbReference>
<feature type="domain" description="Cytidyltransferase-like" evidence="3">
    <location>
        <begin position="43"/>
        <end position="74"/>
    </location>
</feature>
<sequence>MIEPAPFSDEPAAIKEREATAYPPQISYEEALSGKVNRPVRVYADGIYDLFHHGHARQLQQAKTAFSSVYLIVGGNRVA</sequence>
<dbReference type="Gene3D" id="3.40.50.620">
    <property type="entry name" value="HUPs"/>
    <property type="match status" value="1"/>
</dbReference>
<evidence type="ECO:0000259" key="3">
    <source>
        <dbReference type="Pfam" id="PF01467"/>
    </source>
</evidence>
<dbReference type="WBParaSite" id="SBAD_0000477401-mRNA-1">
    <property type="protein sequence ID" value="SBAD_0000477401-mRNA-1"/>
    <property type="gene ID" value="SBAD_0000477401"/>
</dbReference>
<dbReference type="SUPFAM" id="SSF52374">
    <property type="entry name" value="Nucleotidylyl transferase"/>
    <property type="match status" value="1"/>
</dbReference>
<dbReference type="NCBIfam" id="TIGR00125">
    <property type="entry name" value="cyt_tran_rel"/>
    <property type="match status" value="1"/>
</dbReference>
<accession>A0A183ILT5</accession>
<dbReference type="InterPro" id="IPR004821">
    <property type="entry name" value="Cyt_trans-like"/>
</dbReference>
<dbReference type="PANTHER" id="PTHR10739">
    <property type="entry name" value="CYTIDYLYLTRANSFERASE"/>
    <property type="match status" value="1"/>
</dbReference>
<evidence type="ECO:0000256" key="1">
    <source>
        <dbReference type="ARBA" id="ARBA00025706"/>
    </source>
</evidence>
<dbReference type="InterPro" id="IPR045049">
    <property type="entry name" value="Pcy1-like"/>
</dbReference>
<comment type="pathway">
    <text evidence="1">Phospholipid metabolism; phosphatidylcholine biosynthesis; phosphatidylcholine from phosphocholine: step 1/2.</text>
</comment>
<proteinExistence type="predicted"/>
<protein>
    <recommendedName>
        <fullName evidence="2">choline-phosphate cytidylyltransferase</fullName>
        <ecNumber evidence="2">2.7.7.15</ecNumber>
    </recommendedName>
</protein>
<reference evidence="4 5" key="2">
    <citation type="submission" date="2018-11" db="EMBL/GenBank/DDBJ databases">
        <authorList>
            <consortium name="Pathogen Informatics"/>
        </authorList>
    </citation>
    <scope>NUCLEOTIDE SEQUENCE [LARGE SCALE GENOMIC DNA]</scope>
</reference>
<reference evidence="6" key="1">
    <citation type="submission" date="2016-06" db="UniProtKB">
        <authorList>
            <consortium name="WormBaseParasite"/>
        </authorList>
    </citation>
    <scope>IDENTIFICATION</scope>
</reference>
<dbReference type="OrthoDB" id="17102at2759"/>
<evidence type="ECO:0000313" key="5">
    <source>
        <dbReference type="Proteomes" id="UP000270296"/>
    </source>
</evidence>
<dbReference type="EC" id="2.7.7.15" evidence="2"/>
<evidence type="ECO:0000313" key="4">
    <source>
        <dbReference type="EMBL" id="VDP04845.1"/>
    </source>
</evidence>